<proteinExistence type="predicted"/>
<comment type="caution">
    <text evidence="1">The sequence shown here is derived from an EMBL/GenBank/DDBJ whole genome shotgun (WGS) entry which is preliminary data.</text>
</comment>
<dbReference type="RefSeq" id="WP_131959924.1">
    <property type="nucleotide sequence ID" value="NZ_SMFL01000007.1"/>
</dbReference>
<keyword evidence="2" id="KW-1185">Reference proteome</keyword>
<dbReference type="AlphaFoldDB" id="A0A4R5DQX9"/>
<name>A0A4R5DQX9_9BACT</name>
<reference evidence="1 2" key="1">
    <citation type="submission" date="2019-03" db="EMBL/GenBank/DDBJ databases">
        <title>Dyadobacter AR-3-6 sp. nov., isolated from arctic soil.</title>
        <authorList>
            <person name="Chaudhary D.K."/>
        </authorList>
    </citation>
    <scope>NUCLEOTIDE SEQUENCE [LARGE SCALE GENOMIC DNA]</scope>
    <source>
        <strain evidence="1 2">AR-3-6</strain>
    </source>
</reference>
<dbReference type="OrthoDB" id="798544at2"/>
<evidence type="ECO:0000313" key="1">
    <source>
        <dbReference type="EMBL" id="TDE13203.1"/>
    </source>
</evidence>
<accession>A0A4R5DQX9</accession>
<gene>
    <name evidence="1" type="ORF">E0F88_19310</name>
</gene>
<sequence>METTIEMSRMYETLLAAPGMNQSVKISLTISRKTALLLSQLIENGIVQKDKPDQPGIIAALPKECFQEIEVISMELLRKADMTELNEKLQEIAQS</sequence>
<organism evidence="1 2">
    <name type="scientific">Dyadobacter psychrotolerans</name>
    <dbReference type="NCBI Taxonomy" id="2541721"/>
    <lineage>
        <taxon>Bacteria</taxon>
        <taxon>Pseudomonadati</taxon>
        <taxon>Bacteroidota</taxon>
        <taxon>Cytophagia</taxon>
        <taxon>Cytophagales</taxon>
        <taxon>Spirosomataceae</taxon>
        <taxon>Dyadobacter</taxon>
    </lineage>
</organism>
<evidence type="ECO:0000313" key="2">
    <source>
        <dbReference type="Proteomes" id="UP000294850"/>
    </source>
</evidence>
<dbReference type="Proteomes" id="UP000294850">
    <property type="component" value="Unassembled WGS sequence"/>
</dbReference>
<protein>
    <submittedName>
        <fullName evidence="1">Uncharacterized protein</fullName>
    </submittedName>
</protein>
<dbReference type="EMBL" id="SMFL01000007">
    <property type="protein sequence ID" value="TDE13203.1"/>
    <property type="molecule type" value="Genomic_DNA"/>
</dbReference>